<feature type="domain" description="Major facilitator superfamily (MFS) profile" evidence="8">
    <location>
        <begin position="8"/>
        <end position="382"/>
    </location>
</feature>
<dbReference type="GO" id="GO:0005886">
    <property type="term" value="C:plasma membrane"/>
    <property type="evidence" value="ECO:0007669"/>
    <property type="project" value="UniProtKB-SubCell"/>
</dbReference>
<evidence type="ECO:0000256" key="2">
    <source>
        <dbReference type="ARBA" id="ARBA00022448"/>
    </source>
</evidence>
<proteinExistence type="predicted"/>
<name>A0A089HGD6_PAEDU</name>
<dbReference type="PANTHER" id="PTHR43124:SF3">
    <property type="entry name" value="CHLORAMPHENICOL EFFLUX PUMP RV0191"/>
    <property type="match status" value="1"/>
</dbReference>
<dbReference type="EMBL" id="CP009288">
    <property type="protein sequence ID" value="AIQ11006.1"/>
    <property type="molecule type" value="Genomic_DNA"/>
</dbReference>
<evidence type="ECO:0000259" key="8">
    <source>
        <dbReference type="PROSITE" id="PS50850"/>
    </source>
</evidence>
<organism evidence="9 10">
    <name type="scientific">Paenibacillus durus</name>
    <name type="common">Paenibacillus azotofixans</name>
    <dbReference type="NCBI Taxonomy" id="44251"/>
    <lineage>
        <taxon>Bacteria</taxon>
        <taxon>Bacillati</taxon>
        <taxon>Bacillota</taxon>
        <taxon>Bacilli</taxon>
        <taxon>Bacillales</taxon>
        <taxon>Paenibacillaceae</taxon>
        <taxon>Paenibacillus</taxon>
    </lineage>
</organism>
<dbReference type="PROSITE" id="PS50850">
    <property type="entry name" value="MFS"/>
    <property type="match status" value="1"/>
</dbReference>
<evidence type="ECO:0000256" key="1">
    <source>
        <dbReference type="ARBA" id="ARBA00004651"/>
    </source>
</evidence>
<dbReference type="RefSeq" id="WP_042204933.1">
    <property type="nucleotide sequence ID" value="NZ_CP009288.1"/>
</dbReference>
<dbReference type="CDD" id="cd17324">
    <property type="entry name" value="MFS_NepI_like"/>
    <property type="match status" value="1"/>
</dbReference>
<evidence type="ECO:0000256" key="5">
    <source>
        <dbReference type="ARBA" id="ARBA00022989"/>
    </source>
</evidence>
<feature type="transmembrane region" description="Helical" evidence="7">
    <location>
        <begin position="357"/>
        <end position="377"/>
    </location>
</feature>
<sequence>MAKQNNLLIFILTIGVFGILNTEMGVIGILPSLAEHYHVSVTQAGLLVSLFALGIAISGPILPLLFSGINRKKVMLLVLGVFVLGNIVSLYTSNFTILLIARIIPALFHPIYCSLAFTVAASSVSKEEAPKAVSKVFIGVSAGMVAGVPIASFIDSAVSYEMAMAFFAIVNAIVFIATLLFVPSMPVEERLSYGTQFSVLKKPIIWLSIVTVILLNSAVFGVYSYITEYLKTVTNMSPNTTSLTLFIFGGANIIGNIVAGRLLTHSATKSVVSFPVLLGAVYLILFFTGQFTVPMEIITFIWGVLAGGIMANINQYLIASSAPEAPDFANGLFISSCNVGTTLGAAVGGLFISEMGIQYVVLVGILSLVLSSVTILLRNYMYSPAKQLSV</sequence>
<feature type="transmembrane region" description="Helical" evidence="7">
    <location>
        <begin position="99"/>
        <end position="124"/>
    </location>
</feature>
<keyword evidence="4 7" id="KW-0812">Transmembrane</keyword>
<dbReference type="AlphaFoldDB" id="A0A089HGD6"/>
<keyword evidence="6 7" id="KW-0472">Membrane</keyword>
<feature type="transmembrane region" description="Helical" evidence="7">
    <location>
        <begin position="297"/>
        <end position="319"/>
    </location>
</feature>
<dbReference type="InterPro" id="IPR020846">
    <property type="entry name" value="MFS_dom"/>
</dbReference>
<dbReference type="GO" id="GO:0022857">
    <property type="term" value="F:transmembrane transporter activity"/>
    <property type="evidence" value="ECO:0007669"/>
    <property type="project" value="InterPro"/>
</dbReference>
<protein>
    <submittedName>
        <fullName evidence="9">Arabinose ABC transporter permease</fullName>
    </submittedName>
</protein>
<accession>A0A089HGD6</accession>
<dbReference type="OrthoDB" id="199773at2"/>
<comment type="subcellular location">
    <subcellularLocation>
        <location evidence="1">Cell membrane</location>
        <topology evidence="1">Multi-pass membrane protein</topology>
    </subcellularLocation>
</comment>
<evidence type="ECO:0000256" key="4">
    <source>
        <dbReference type="ARBA" id="ARBA00022692"/>
    </source>
</evidence>
<gene>
    <name evidence="9" type="ORF">PDUR_02535</name>
</gene>
<keyword evidence="10" id="KW-1185">Reference proteome</keyword>
<dbReference type="InterPro" id="IPR011701">
    <property type="entry name" value="MFS"/>
</dbReference>
<feature type="transmembrane region" description="Helical" evidence="7">
    <location>
        <begin position="203"/>
        <end position="223"/>
    </location>
</feature>
<feature type="transmembrane region" description="Helical" evidence="7">
    <location>
        <begin position="136"/>
        <end position="154"/>
    </location>
</feature>
<evidence type="ECO:0000256" key="7">
    <source>
        <dbReference type="SAM" id="Phobius"/>
    </source>
</evidence>
<dbReference type="KEGG" id="pdu:PDUR_02535"/>
<evidence type="ECO:0000256" key="3">
    <source>
        <dbReference type="ARBA" id="ARBA00022475"/>
    </source>
</evidence>
<dbReference type="InterPro" id="IPR036259">
    <property type="entry name" value="MFS_trans_sf"/>
</dbReference>
<keyword evidence="2" id="KW-0813">Transport</keyword>
<feature type="transmembrane region" description="Helical" evidence="7">
    <location>
        <begin position="7"/>
        <end position="34"/>
    </location>
</feature>
<feature type="transmembrane region" description="Helical" evidence="7">
    <location>
        <begin position="46"/>
        <end position="67"/>
    </location>
</feature>
<keyword evidence="5 7" id="KW-1133">Transmembrane helix</keyword>
<dbReference type="PANTHER" id="PTHR43124">
    <property type="entry name" value="PURINE EFFLUX PUMP PBUE"/>
    <property type="match status" value="1"/>
</dbReference>
<dbReference type="Gene3D" id="1.20.1250.20">
    <property type="entry name" value="MFS general substrate transporter like domains"/>
    <property type="match status" value="1"/>
</dbReference>
<dbReference type="Proteomes" id="UP000029409">
    <property type="component" value="Chromosome"/>
</dbReference>
<evidence type="ECO:0000256" key="6">
    <source>
        <dbReference type="ARBA" id="ARBA00023136"/>
    </source>
</evidence>
<dbReference type="eggNOG" id="COG2814">
    <property type="taxonomic scope" value="Bacteria"/>
</dbReference>
<reference evidence="9 10" key="1">
    <citation type="submission" date="2014-08" db="EMBL/GenBank/DDBJ databases">
        <title>Comparative genomics of the Paenibacillus odorifer group.</title>
        <authorList>
            <person name="den Bakker H.C."/>
            <person name="Tsai Y.-C."/>
            <person name="Martin N."/>
            <person name="Korlach J."/>
            <person name="Wiedmann M."/>
        </authorList>
    </citation>
    <scope>NUCLEOTIDE SEQUENCE [LARGE SCALE GENOMIC DNA]</scope>
    <source>
        <strain evidence="9 10">DSM 1735</strain>
    </source>
</reference>
<feature type="transmembrane region" description="Helical" evidence="7">
    <location>
        <begin position="243"/>
        <end position="264"/>
    </location>
</feature>
<evidence type="ECO:0000313" key="10">
    <source>
        <dbReference type="Proteomes" id="UP000029409"/>
    </source>
</evidence>
<dbReference type="SUPFAM" id="SSF103473">
    <property type="entry name" value="MFS general substrate transporter"/>
    <property type="match status" value="1"/>
</dbReference>
<feature type="transmembrane region" description="Helical" evidence="7">
    <location>
        <begin position="74"/>
        <end position="93"/>
    </location>
</feature>
<feature type="transmembrane region" description="Helical" evidence="7">
    <location>
        <begin position="331"/>
        <end position="351"/>
    </location>
</feature>
<feature type="transmembrane region" description="Helical" evidence="7">
    <location>
        <begin position="271"/>
        <end position="291"/>
    </location>
</feature>
<dbReference type="InterPro" id="IPR050189">
    <property type="entry name" value="MFS_Efflux_Transporters"/>
</dbReference>
<keyword evidence="3" id="KW-1003">Cell membrane</keyword>
<feature type="transmembrane region" description="Helical" evidence="7">
    <location>
        <begin position="160"/>
        <end position="182"/>
    </location>
</feature>
<evidence type="ECO:0000313" key="9">
    <source>
        <dbReference type="EMBL" id="AIQ11006.1"/>
    </source>
</evidence>
<dbReference type="Pfam" id="PF07690">
    <property type="entry name" value="MFS_1"/>
    <property type="match status" value="1"/>
</dbReference>